<sequence length="455" mass="51671">MSGSVEKGKFIYVHEFEGSKAIKAIIIRLKIPYAFINVQQYVCAKSVTAANIAAEINDIVLIVLVKTRGIYVTELKYTLNGYKMNADDRVFIYDSKESQETIRQKIFAISTPKKIIIPSDPPGKLIMKNIIQGLNFKDLIVIEGDEIKWDGKVIYETAKHILDNSYAKCWIIPKTAFCFGIRMTTGIKNYDLIFFGNEFVPTKKETVIAKQSFNFTLFAVNGHTRRDEIIETFTLPTNCHTVKLVLSVDSNNFPSFEIVRATIPKVISLPNILDRFVSSKVPIFGFFANSSVICHYRDGFYQFLDGWNGVYGKDLLISFATKNPTYMENAVEALQTKPSYVVLDLIRIMSMPSNDIKHDGPWNFKFTKDAENPVLIEFDKADGSRGKASPAFLMAMLIKDHLRAIKDEIGEKPLEIGFCLLDDCYKMEQRSRIVEQFNVACKLIKIKGTFLPFIV</sequence>
<dbReference type="WBParaSite" id="PSU_v2.g3628.t1">
    <property type="protein sequence ID" value="PSU_v2.g3628.t1"/>
    <property type="gene ID" value="PSU_v2.g3628"/>
</dbReference>
<keyword evidence="1" id="KW-1185">Reference proteome</keyword>
<name>A0A914YU04_9BILA</name>
<dbReference type="AlphaFoldDB" id="A0A914YU04"/>
<organism evidence="1 2">
    <name type="scientific">Panagrolaimus superbus</name>
    <dbReference type="NCBI Taxonomy" id="310955"/>
    <lineage>
        <taxon>Eukaryota</taxon>
        <taxon>Metazoa</taxon>
        <taxon>Ecdysozoa</taxon>
        <taxon>Nematoda</taxon>
        <taxon>Chromadorea</taxon>
        <taxon>Rhabditida</taxon>
        <taxon>Tylenchina</taxon>
        <taxon>Panagrolaimomorpha</taxon>
        <taxon>Panagrolaimoidea</taxon>
        <taxon>Panagrolaimidae</taxon>
        <taxon>Panagrolaimus</taxon>
    </lineage>
</organism>
<evidence type="ECO:0000313" key="2">
    <source>
        <dbReference type="WBParaSite" id="PSU_v2.g3628.t1"/>
    </source>
</evidence>
<proteinExistence type="predicted"/>
<protein>
    <submittedName>
        <fullName evidence="2">Uncharacterized protein</fullName>
    </submittedName>
</protein>
<accession>A0A914YU04</accession>
<evidence type="ECO:0000313" key="1">
    <source>
        <dbReference type="Proteomes" id="UP000887577"/>
    </source>
</evidence>
<dbReference type="Proteomes" id="UP000887577">
    <property type="component" value="Unplaced"/>
</dbReference>
<reference evidence="2" key="1">
    <citation type="submission" date="2022-11" db="UniProtKB">
        <authorList>
            <consortium name="WormBaseParasite"/>
        </authorList>
    </citation>
    <scope>IDENTIFICATION</scope>
</reference>